<keyword evidence="7" id="KW-1185">Reference proteome</keyword>
<evidence type="ECO:0000256" key="4">
    <source>
        <dbReference type="ARBA" id="ARBA00023136"/>
    </source>
</evidence>
<organism evidence="6 7">
    <name type="scientific">Tuber borchii</name>
    <name type="common">White truffle</name>
    <dbReference type="NCBI Taxonomy" id="42251"/>
    <lineage>
        <taxon>Eukaryota</taxon>
        <taxon>Fungi</taxon>
        <taxon>Dikarya</taxon>
        <taxon>Ascomycota</taxon>
        <taxon>Pezizomycotina</taxon>
        <taxon>Pezizomycetes</taxon>
        <taxon>Pezizales</taxon>
        <taxon>Tuberaceae</taxon>
        <taxon>Tuber</taxon>
    </lineage>
</organism>
<accession>A0A2T7A8Z5</accession>
<dbReference type="Proteomes" id="UP000244722">
    <property type="component" value="Unassembled WGS sequence"/>
</dbReference>
<comment type="caution">
    <text evidence="6">The sequence shown here is derived from an EMBL/GenBank/DDBJ whole genome shotgun (WGS) entry which is preliminary data.</text>
</comment>
<feature type="non-terminal residue" evidence="6">
    <location>
        <position position="67"/>
    </location>
</feature>
<protein>
    <submittedName>
        <fullName evidence="6">Uncharacterized protein</fullName>
    </submittedName>
</protein>
<dbReference type="OrthoDB" id="3222at2759"/>
<dbReference type="SUPFAM" id="SSF81338">
    <property type="entry name" value="Aquaporin-like"/>
    <property type="match status" value="1"/>
</dbReference>
<feature type="transmembrane region" description="Helical" evidence="5">
    <location>
        <begin position="31"/>
        <end position="51"/>
    </location>
</feature>
<dbReference type="STRING" id="42251.A0A2T7A8Z5"/>
<reference evidence="6 7" key="1">
    <citation type="submission" date="2017-04" db="EMBL/GenBank/DDBJ databases">
        <title>Draft genome sequence of Tuber borchii Vittad., a whitish edible truffle.</title>
        <authorList>
            <consortium name="DOE Joint Genome Institute"/>
            <person name="Murat C."/>
            <person name="Kuo A."/>
            <person name="Barry K.W."/>
            <person name="Clum A."/>
            <person name="Dockter R.B."/>
            <person name="Fauchery L."/>
            <person name="Iotti M."/>
            <person name="Kohler A."/>
            <person name="Labutti K."/>
            <person name="Lindquist E.A."/>
            <person name="Lipzen A."/>
            <person name="Ohm R.A."/>
            <person name="Wang M."/>
            <person name="Grigoriev I.V."/>
            <person name="Zambonelli A."/>
            <person name="Martin F.M."/>
        </authorList>
    </citation>
    <scope>NUCLEOTIDE SEQUENCE [LARGE SCALE GENOMIC DNA]</scope>
    <source>
        <strain evidence="6 7">Tbo3840</strain>
    </source>
</reference>
<keyword evidence="2 5" id="KW-0812">Transmembrane</keyword>
<dbReference type="Gene3D" id="1.20.1080.10">
    <property type="entry name" value="Glycerol uptake facilitator protein"/>
    <property type="match status" value="1"/>
</dbReference>
<evidence type="ECO:0000256" key="3">
    <source>
        <dbReference type="ARBA" id="ARBA00022989"/>
    </source>
</evidence>
<dbReference type="GO" id="GO:0016020">
    <property type="term" value="C:membrane"/>
    <property type="evidence" value="ECO:0007669"/>
    <property type="project" value="UniProtKB-SubCell"/>
</dbReference>
<evidence type="ECO:0000256" key="2">
    <source>
        <dbReference type="ARBA" id="ARBA00022692"/>
    </source>
</evidence>
<comment type="subcellular location">
    <subcellularLocation>
        <location evidence="1">Membrane</location>
        <topology evidence="1">Multi-pass membrane protein</topology>
    </subcellularLocation>
</comment>
<evidence type="ECO:0000313" key="7">
    <source>
        <dbReference type="Proteomes" id="UP000244722"/>
    </source>
</evidence>
<dbReference type="EMBL" id="NESQ01000002">
    <property type="protein sequence ID" value="PUU84217.1"/>
    <property type="molecule type" value="Genomic_DNA"/>
</dbReference>
<dbReference type="InterPro" id="IPR023271">
    <property type="entry name" value="Aquaporin-like"/>
</dbReference>
<dbReference type="AlphaFoldDB" id="A0A2T7A8Z5"/>
<keyword evidence="4 5" id="KW-0472">Membrane</keyword>
<proteinExistence type="predicted"/>
<evidence type="ECO:0000256" key="1">
    <source>
        <dbReference type="ARBA" id="ARBA00004141"/>
    </source>
</evidence>
<evidence type="ECO:0000313" key="6">
    <source>
        <dbReference type="EMBL" id="PUU84217.1"/>
    </source>
</evidence>
<evidence type="ECO:0000256" key="5">
    <source>
        <dbReference type="SAM" id="Phobius"/>
    </source>
</evidence>
<sequence length="67" mass="7177">IVGMFYTSRNVNFASSFGPSVASRSSHHYHWSQWISIILGALLAGAFNTFIRILGYETANPGGGGGE</sequence>
<gene>
    <name evidence="6" type="ORF">B9Z19DRAFT_897255</name>
</gene>
<keyword evidence="3 5" id="KW-1133">Transmembrane helix</keyword>
<name>A0A2T7A8Z5_TUBBO</name>
<feature type="non-terminal residue" evidence="6">
    <location>
        <position position="1"/>
    </location>
</feature>